<organism evidence="1">
    <name type="scientific">marine metagenome</name>
    <dbReference type="NCBI Taxonomy" id="408172"/>
    <lineage>
        <taxon>unclassified sequences</taxon>
        <taxon>metagenomes</taxon>
        <taxon>ecological metagenomes</taxon>
    </lineage>
</organism>
<reference evidence="1" key="1">
    <citation type="submission" date="2018-05" db="EMBL/GenBank/DDBJ databases">
        <authorList>
            <person name="Lanie J.A."/>
            <person name="Ng W.-L."/>
            <person name="Kazmierczak K.M."/>
            <person name="Andrzejewski T.M."/>
            <person name="Davidsen T.M."/>
            <person name="Wayne K.J."/>
            <person name="Tettelin H."/>
            <person name="Glass J.I."/>
            <person name="Rusch D."/>
            <person name="Podicherti R."/>
            <person name="Tsui H.-C.T."/>
            <person name="Winkler M.E."/>
        </authorList>
    </citation>
    <scope>NUCLEOTIDE SEQUENCE</scope>
</reference>
<dbReference type="EMBL" id="UINC01017662">
    <property type="protein sequence ID" value="SVA73498.1"/>
    <property type="molecule type" value="Genomic_DNA"/>
</dbReference>
<sequence>MSYKNACFLLLLMLHFELLMGLVMIERTLGVRWRNSQNVMLESTPYISVQIRQITLTSG</sequence>
<proteinExistence type="predicted"/>
<gene>
    <name evidence="1" type="ORF">METZ01_LOCUS126352</name>
</gene>
<evidence type="ECO:0000313" key="1">
    <source>
        <dbReference type="EMBL" id="SVA73498.1"/>
    </source>
</evidence>
<accession>A0A381Y901</accession>
<dbReference type="AlphaFoldDB" id="A0A381Y901"/>
<name>A0A381Y901_9ZZZZ</name>
<protein>
    <submittedName>
        <fullName evidence="1">Uncharacterized protein</fullName>
    </submittedName>
</protein>